<accession>A0AAE3LPP1</accession>
<evidence type="ECO:0000313" key="2">
    <source>
        <dbReference type="Proteomes" id="UP001209318"/>
    </source>
</evidence>
<organism evidence="1 2">
    <name type="scientific">Perspicuibacillus lycopersici</name>
    <dbReference type="NCBI Taxonomy" id="1325689"/>
    <lineage>
        <taxon>Bacteria</taxon>
        <taxon>Bacillati</taxon>
        <taxon>Bacillota</taxon>
        <taxon>Bacilli</taxon>
        <taxon>Bacillales</taxon>
        <taxon>Bacillaceae</taxon>
        <taxon>Perspicuibacillus</taxon>
    </lineage>
</organism>
<keyword evidence="2" id="KW-1185">Reference proteome</keyword>
<dbReference type="InterPro" id="IPR024787">
    <property type="entry name" value="EcsC"/>
</dbReference>
<gene>
    <name evidence="1" type="ORF">OEV98_02860</name>
</gene>
<dbReference type="Proteomes" id="UP001209318">
    <property type="component" value="Unassembled WGS sequence"/>
</dbReference>
<dbReference type="PANTHER" id="PTHR41260">
    <property type="entry name" value="PROTEIN ECSC"/>
    <property type="match status" value="1"/>
</dbReference>
<dbReference type="RefSeq" id="WP_263071690.1">
    <property type="nucleotide sequence ID" value="NZ_JAOUSF010000001.1"/>
</dbReference>
<evidence type="ECO:0000313" key="1">
    <source>
        <dbReference type="EMBL" id="MCU9612504.1"/>
    </source>
</evidence>
<dbReference type="PANTHER" id="PTHR41260:SF1">
    <property type="entry name" value="PROTEIN ECSC"/>
    <property type="match status" value="1"/>
</dbReference>
<reference evidence="1" key="1">
    <citation type="submission" date="2022-10" db="EMBL/GenBank/DDBJ databases">
        <title>Description of Fervidibacillus gen. nov. in the family Fervidibacillaceae fam. nov. with two species, Fervidibacillus albus sp. nov., and Fervidibacillus halotolerans sp. nov., isolated from tidal flat sediments.</title>
        <authorList>
            <person name="Kwon K.K."/>
            <person name="Yang S.-H."/>
        </authorList>
    </citation>
    <scope>NUCLEOTIDE SEQUENCE</scope>
    <source>
        <strain evidence="1">JCM 19140</strain>
    </source>
</reference>
<dbReference type="Pfam" id="PF12787">
    <property type="entry name" value="EcsC"/>
    <property type="match status" value="1"/>
</dbReference>
<dbReference type="EMBL" id="JAOUSF010000001">
    <property type="protein sequence ID" value="MCU9612504.1"/>
    <property type="molecule type" value="Genomic_DNA"/>
</dbReference>
<comment type="caution">
    <text evidence="1">The sequence shown here is derived from an EMBL/GenBank/DDBJ whole genome shotgun (WGS) entry which is preliminary data.</text>
</comment>
<proteinExistence type="predicted"/>
<sequence>MTYEEKAYDELMEWQLKMRKKGSFVQKFSKTAQNKMNQLIPEKVHKLLTEAIKAMVKTVLTGSDVISKNTFPQALHLKEKETLINQQLDVYRKTAVLEGAGTGAGGLILGMADFPLLLSIKLKFLYDVAKIYGYDMKQYEERLFLLLVFQMAFSSNEKRRETLHLIENWEAERKILRDVDWQSFQQEYRDYIDLVKLLQLFPGIGAAVGAYANYKLLDQLGETAIYCYRLRYFRNLGNIKDYVEGYDN</sequence>
<protein>
    <submittedName>
        <fullName evidence="1">EcsC family protein</fullName>
    </submittedName>
</protein>
<dbReference type="AlphaFoldDB" id="A0AAE3LPP1"/>
<name>A0AAE3LPP1_9BACI</name>